<accession>A0ABT6GWA0</accession>
<name>A0ABT6GWA0_MYCGU</name>
<sequence length="203" mass="21936">MASGHSERRHASTDPATRRAAASTKIVISGGFGAGKTTFVGAVSEIMPLRTEALVTNASEGVDGLDATPSKTTTTVAMDFGRITLGEDLVLYLFGTPGQRRFWFMWDDLIRGAIGAVILVDVRRLQDSFAAVDFFEARRLPFLIAINEFDGAPRYSTQALRKALALSDHIPVVTVDARDRNSCREALIAVTEYALDTLSSLPG</sequence>
<reference evidence="5" key="1">
    <citation type="journal article" date="2023" name="Environ. Microbiol.">
        <title>The 2-methylpropene degradation pathway in Mycobacteriaceae family strains.</title>
        <authorList>
            <person name="Helbich S."/>
            <person name="Barrantes I."/>
            <person name="Dos Anjos Borges L.G."/>
            <person name="Pieper D.H."/>
            <person name="Vainshtein Y."/>
            <person name="Sohn K."/>
            <person name="Engesser K.H."/>
        </authorList>
    </citation>
    <scope>NUCLEOTIDE SEQUENCE</scope>
    <source>
        <strain evidence="5">IBE100</strain>
    </source>
</reference>
<keyword evidence="2" id="KW-0547">Nucleotide-binding</keyword>
<keyword evidence="6" id="KW-1185">Reference proteome</keyword>
<evidence type="ECO:0000313" key="5">
    <source>
        <dbReference type="EMBL" id="MDG5485934.1"/>
    </source>
</evidence>
<dbReference type="PANTHER" id="PTHR42708:SF1">
    <property type="entry name" value="GLIDING MOTILITY PROTEIN MGLA"/>
    <property type="match status" value="1"/>
</dbReference>
<dbReference type="EMBL" id="JAKZMO010000026">
    <property type="protein sequence ID" value="MDG5485934.1"/>
    <property type="molecule type" value="Genomic_DNA"/>
</dbReference>
<evidence type="ECO:0000256" key="4">
    <source>
        <dbReference type="ARBA" id="ARBA00023134"/>
    </source>
</evidence>
<dbReference type="Gene3D" id="3.40.50.300">
    <property type="entry name" value="P-loop containing nucleotide triphosphate hydrolases"/>
    <property type="match status" value="1"/>
</dbReference>
<comment type="similarity">
    <text evidence="1">Belongs to the GPN-loop GTPase family.</text>
</comment>
<protein>
    <submittedName>
        <fullName evidence="5">ATP/GTP-binding protein</fullName>
    </submittedName>
</protein>
<proteinExistence type="inferred from homology"/>
<evidence type="ECO:0000256" key="2">
    <source>
        <dbReference type="ARBA" id="ARBA00022741"/>
    </source>
</evidence>
<evidence type="ECO:0000313" key="6">
    <source>
        <dbReference type="Proteomes" id="UP001154266"/>
    </source>
</evidence>
<evidence type="ECO:0000256" key="1">
    <source>
        <dbReference type="ARBA" id="ARBA00005290"/>
    </source>
</evidence>
<comment type="caution">
    <text evidence="5">The sequence shown here is derived from an EMBL/GenBank/DDBJ whole genome shotgun (WGS) entry which is preliminary data.</text>
</comment>
<dbReference type="Pfam" id="PF03029">
    <property type="entry name" value="ATP_bind_1"/>
    <property type="match status" value="1"/>
</dbReference>
<dbReference type="InterPro" id="IPR027417">
    <property type="entry name" value="P-loop_NTPase"/>
</dbReference>
<dbReference type="Proteomes" id="UP001154266">
    <property type="component" value="Unassembled WGS sequence"/>
</dbReference>
<gene>
    <name evidence="5" type="ORF">MNO81_24335</name>
</gene>
<keyword evidence="4" id="KW-0342">GTP-binding</keyword>
<dbReference type="CDD" id="cd00882">
    <property type="entry name" value="Ras_like_GTPase"/>
    <property type="match status" value="1"/>
</dbReference>
<evidence type="ECO:0000256" key="3">
    <source>
        <dbReference type="ARBA" id="ARBA00022801"/>
    </source>
</evidence>
<dbReference type="InterPro" id="IPR004130">
    <property type="entry name" value="Gpn"/>
</dbReference>
<keyword evidence="3" id="KW-0378">Hydrolase</keyword>
<dbReference type="RefSeq" id="WP_278223224.1">
    <property type="nucleotide sequence ID" value="NZ_DAIQXI010000029.1"/>
</dbReference>
<dbReference type="InterPro" id="IPR052705">
    <property type="entry name" value="Gliding_Motility_GTPase"/>
</dbReference>
<dbReference type="PANTHER" id="PTHR42708">
    <property type="entry name" value="ATP/GTP-BINDING PROTEIN-RELATED"/>
    <property type="match status" value="1"/>
</dbReference>
<dbReference type="SUPFAM" id="SSF52540">
    <property type="entry name" value="P-loop containing nucleoside triphosphate hydrolases"/>
    <property type="match status" value="1"/>
</dbReference>
<organism evidence="5 6">
    <name type="scientific">Mycolicibacterium gadium</name>
    <name type="common">Mycobacterium gadium</name>
    <dbReference type="NCBI Taxonomy" id="1794"/>
    <lineage>
        <taxon>Bacteria</taxon>
        <taxon>Bacillati</taxon>
        <taxon>Actinomycetota</taxon>
        <taxon>Actinomycetes</taxon>
        <taxon>Mycobacteriales</taxon>
        <taxon>Mycobacteriaceae</taxon>
        <taxon>Mycolicibacterium</taxon>
    </lineage>
</organism>